<evidence type="ECO:0000256" key="1">
    <source>
        <dbReference type="ARBA" id="ARBA00003182"/>
    </source>
</evidence>
<comment type="function">
    <text evidence="1">Auxin response factors (ARFs) are transcriptional factors that bind specifically to the DNA sequence 5'-TGTCTC-3' found in the auxin-responsive promoter elements (AuxREs).</text>
</comment>
<evidence type="ECO:0000256" key="2">
    <source>
        <dbReference type="ARBA" id="ARBA00004123"/>
    </source>
</evidence>
<comment type="similarity">
    <text evidence="3">Belongs to the ARF family.</text>
</comment>
<gene>
    <name evidence="9" type="ORF">ZEAMMB73_Zm00001d023704</name>
</gene>
<dbReference type="CDD" id="cd10017">
    <property type="entry name" value="B3_DNA"/>
    <property type="match status" value="1"/>
</dbReference>
<dbReference type="PANTHER" id="PTHR31384:SF96">
    <property type="entry name" value="AUXIN RESPONSE FACTOR 1"/>
    <property type="match status" value="1"/>
</dbReference>
<dbReference type="InterPro" id="IPR015300">
    <property type="entry name" value="DNA-bd_pseudobarrel_sf"/>
</dbReference>
<dbReference type="GO" id="GO:0003677">
    <property type="term" value="F:DNA binding"/>
    <property type="evidence" value="ECO:0007669"/>
    <property type="project" value="UniProtKB-KW"/>
</dbReference>
<dbReference type="Gene3D" id="2.40.330.10">
    <property type="entry name" value="DNA-binding pseudobarrel domain"/>
    <property type="match status" value="1"/>
</dbReference>
<dbReference type="AlphaFoldDB" id="A0A1D6IUX2"/>
<evidence type="ECO:0000256" key="7">
    <source>
        <dbReference type="ARBA" id="ARBA00023242"/>
    </source>
</evidence>
<name>A0A1D6IUX2_MAIZE</name>
<dbReference type="InterPro" id="IPR003340">
    <property type="entry name" value="B3_DNA-bd"/>
</dbReference>
<dbReference type="SUPFAM" id="SSF101936">
    <property type="entry name" value="DNA-binding pseudobarrel domain"/>
    <property type="match status" value="1"/>
</dbReference>
<evidence type="ECO:0000313" key="9">
    <source>
        <dbReference type="EMBL" id="AQK39818.1"/>
    </source>
</evidence>
<sequence>MAIMMRRCELPARDLCHLDLLFVMGLRPISDRLGMVRDFQNRNDIFVFLLNTKAGGLQGEPTSPYPEPHEPERCNIHSFCKTLTTSDTSTHGGFSVLRRLVEEGLPQLDMTHNPPWQELVAKDLHGNEWYFCHIFRGQPRRHLLMTDWSVFVSSKRLVSGDTFIFLSVTALHVKVVLYIYICFLALLNFWINLLTVLHLIEVRTKSCGSGSTLAAKMYVHTVGTPAYIAHDVLLKKEYNGKRITIPEIRNHPWFLKNLLADLMDDSMMSKQYEEPEQPMQT</sequence>
<protein>
    <submittedName>
        <fullName evidence="9">Uncharacterized protein</fullName>
    </submittedName>
</protein>
<dbReference type="SMR" id="A0A1D6IUX2"/>
<accession>A0A1D6IUX2</accession>
<proteinExistence type="inferred from homology"/>
<keyword evidence="8" id="KW-0927">Auxin signaling pathway</keyword>
<dbReference type="InterPro" id="IPR044835">
    <property type="entry name" value="ARF_plant"/>
</dbReference>
<keyword evidence="6" id="KW-0804">Transcription</keyword>
<keyword evidence="7" id="KW-0539">Nucleus</keyword>
<dbReference type="GO" id="GO:0006355">
    <property type="term" value="P:regulation of DNA-templated transcription"/>
    <property type="evidence" value="ECO:0007669"/>
    <property type="project" value="InterPro"/>
</dbReference>
<reference evidence="9" key="1">
    <citation type="submission" date="2015-12" db="EMBL/GenBank/DDBJ databases">
        <title>Update maize B73 reference genome by single molecule sequencing technologies.</title>
        <authorList>
            <consortium name="Maize Genome Sequencing Project"/>
            <person name="Ware D."/>
        </authorList>
    </citation>
    <scope>NUCLEOTIDE SEQUENCE</scope>
    <source>
        <tissue evidence="9">Seedling</tissue>
    </source>
</reference>
<keyword evidence="4" id="KW-0805">Transcription regulation</keyword>
<dbReference type="FunFam" id="2.40.330.10:FF:000001">
    <property type="entry name" value="Auxin response factor"/>
    <property type="match status" value="1"/>
</dbReference>
<dbReference type="Pfam" id="PF02362">
    <property type="entry name" value="B3"/>
    <property type="match status" value="1"/>
</dbReference>
<dbReference type="PANTHER" id="PTHR31384">
    <property type="entry name" value="AUXIN RESPONSE FACTOR 4-RELATED"/>
    <property type="match status" value="1"/>
</dbReference>
<dbReference type="STRING" id="4577.A0A1D6IUX2"/>
<evidence type="ECO:0000256" key="3">
    <source>
        <dbReference type="ARBA" id="ARBA00007853"/>
    </source>
</evidence>
<keyword evidence="5" id="KW-0238">DNA-binding</keyword>
<dbReference type="GO" id="GO:0005634">
    <property type="term" value="C:nucleus"/>
    <property type="evidence" value="ECO:0007669"/>
    <property type="project" value="UniProtKB-SubCell"/>
</dbReference>
<evidence type="ECO:0000256" key="8">
    <source>
        <dbReference type="ARBA" id="ARBA00023294"/>
    </source>
</evidence>
<evidence type="ECO:0000256" key="4">
    <source>
        <dbReference type="ARBA" id="ARBA00023015"/>
    </source>
</evidence>
<organism evidence="9">
    <name type="scientific">Zea mays</name>
    <name type="common">Maize</name>
    <dbReference type="NCBI Taxonomy" id="4577"/>
    <lineage>
        <taxon>Eukaryota</taxon>
        <taxon>Viridiplantae</taxon>
        <taxon>Streptophyta</taxon>
        <taxon>Embryophyta</taxon>
        <taxon>Tracheophyta</taxon>
        <taxon>Spermatophyta</taxon>
        <taxon>Magnoliopsida</taxon>
        <taxon>Liliopsida</taxon>
        <taxon>Poales</taxon>
        <taxon>Poaceae</taxon>
        <taxon>PACMAD clade</taxon>
        <taxon>Panicoideae</taxon>
        <taxon>Andropogonodae</taxon>
        <taxon>Andropogoneae</taxon>
        <taxon>Tripsacinae</taxon>
        <taxon>Zea</taxon>
    </lineage>
</organism>
<dbReference type="GO" id="GO:0009734">
    <property type="term" value="P:auxin-activated signaling pathway"/>
    <property type="evidence" value="ECO:0007669"/>
    <property type="project" value="UniProtKB-KW"/>
</dbReference>
<dbReference type="EMBL" id="CM000786">
    <property type="protein sequence ID" value="AQK39818.1"/>
    <property type="molecule type" value="Genomic_DNA"/>
</dbReference>
<evidence type="ECO:0000256" key="6">
    <source>
        <dbReference type="ARBA" id="ARBA00023163"/>
    </source>
</evidence>
<dbReference type="InParanoid" id="A0A1D6IUX2"/>
<dbReference type="SMART" id="SM01019">
    <property type="entry name" value="B3"/>
    <property type="match status" value="1"/>
</dbReference>
<comment type="subcellular location">
    <subcellularLocation>
        <location evidence="2">Nucleus</location>
    </subcellularLocation>
</comment>
<evidence type="ECO:0000256" key="5">
    <source>
        <dbReference type="ARBA" id="ARBA00023125"/>
    </source>
</evidence>